<evidence type="ECO:0000313" key="6">
    <source>
        <dbReference type="Proteomes" id="UP001557470"/>
    </source>
</evidence>
<dbReference type="PANTHER" id="PTHR12552:SF3">
    <property type="entry name" value="RHO GTPASE-ACTIVATING PROTEIN 42"/>
    <property type="match status" value="1"/>
</dbReference>
<keyword evidence="1 2" id="KW-0728">SH3 domain</keyword>
<comment type="caution">
    <text evidence="5">The sequence shown here is derived from an EMBL/GenBank/DDBJ whole genome shotgun (WGS) entry which is preliminary data.</text>
</comment>
<proteinExistence type="predicted"/>
<evidence type="ECO:0000256" key="1">
    <source>
        <dbReference type="ARBA" id="ARBA00022443"/>
    </source>
</evidence>
<dbReference type="PANTHER" id="PTHR12552">
    <property type="entry name" value="OLIGOPHRENIN 1"/>
    <property type="match status" value="1"/>
</dbReference>
<dbReference type="Gene3D" id="2.30.30.40">
    <property type="entry name" value="SH3 Domains"/>
    <property type="match status" value="1"/>
</dbReference>
<feature type="region of interest" description="Disordered" evidence="3">
    <location>
        <begin position="1"/>
        <end position="41"/>
    </location>
</feature>
<dbReference type="SMART" id="SM00326">
    <property type="entry name" value="SH3"/>
    <property type="match status" value="1"/>
</dbReference>
<dbReference type="InterPro" id="IPR047234">
    <property type="entry name" value="GRAF_fam"/>
</dbReference>
<keyword evidence="6" id="KW-1185">Reference proteome</keyword>
<dbReference type="Proteomes" id="UP001557470">
    <property type="component" value="Unassembled WGS sequence"/>
</dbReference>
<evidence type="ECO:0000313" key="5">
    <source>
        <dbReference type="EMBL" id="KAL0994995.1"/>
    </source>
</evidence>
<dbReference type="SUPFAM" id="SSF50044">
    <property type="entry name" value="SH3-domain"/>
    <property type="match status" value="1"/>
</dbReference>
<accession>A0ABD0X7N9</accession>
<dbReference type="AlphaFoldDB" id="A0ABD0X7N9"/>
<dbReference type="EMBL" id="JAGEUA010000003">
    <property type="protein sequence ID" value="KAL0994995.1"/>
    <property type="molecule type" value="Genomic_DNA"/>
</dbReference>
<dbReference type="Pfam" id="PF14604">
    <property type="entry name" value="SH3_9"/>
    <property type="match status" value="1"/>
</dbReference>
<dbReference type="InterPro" id="IPR036028">
    <property type="entry name" value="SH3-like_dom_sf"/>
</dbReference>
<evidence type="ECO:0000256" key="3">
    <source>
        <dbReference type="SAM" id="MobiDB-lite"/>
    </source>
</evidence>
<dbReference type="InterPro" id="IPR001452">
    <property type="entry name" value="SH3_domain"/>
</dbReference>
<sequence>MPLQSQASLMTESLQTPSPYTCSPQENRIAELPSPSPEYTAVQRSSCREQKLGESPQCWNEPRAPNRSLEHLTRTASLSSLPASLTSSLTSSITSSITSLHISEDYQSCHGSVQSLMSLDPRDMPQTRNGSLTQTCNGSLTHNGSSLTDLPPKHRNGYERPGALDARALYSCEAEHSHELSFLQGAIFTNVYPSVEPGWLQATLDDRTGLIPENYIIYI</sequence>
<name>A0ABD0X7N9_UMBPY</name>
<dbReference type="PROSITE" id="PS50002">
    <property type="entry name" value="SH3"/>
    <property type="match status" value="1"/>
</dbReference>
<feature type="compositionally biased region" description="Polar residues" evidence="3">
    <location>
        <begin position="1"/>
        <end position="26"/>
    </location>
</feature>
<evidence type="ECO:0000259" key="4">
    <source>
        <dbReference type="PROSITE" id="PS50002"/>
    </source>
</evidence>
<gene>
    <name evidence="5" type="ORF">UPYG_G00130420</name>
</gene>
<reference evidence="5 6" key="1">
    <citation type="submission" date="2024-06" db="EMBL/GenBank/DDBJ databases">
        <authorList>
            <person name="Pan Q."/>
            <person name="Wen M."/>
            <person name="Jouanno E."/>
            <person name="Zahm M."/>
            <person name="Klopp C."/>
            <person name="Cabau C."/>
            <person name="Louis A."/>
            <person name="Berthelot C."/>
            <person name="Parey E."/>
            <person name="Roest Crollius H."/>
            <person name="Montfort J."/>
            <person name="Robinson-Rechavi M."/>
            <person name="Bouchez O."/>
            <person name="Lampietro C."/>
            <person name="Lopez Roques C."/>
            <person name="Donnadieu C."/>
            <person name="Postlethwait J."/>
            <person name="Bobe J."/>
            <person name="Verreycken H."/>
            <person name="Guiguen Y."/>
        </authorList>
    </citation>
    <scope>NUCLEOTIDE SEQUENCE [LARGE SCALE GENOMIC DNA]</scope>
    <source>
        <strain evidence="5">Up_M1</strain>
        <tissue evidence="5">Testis</tissue>
    </source>
</reference>
<feature type="domain" description="SH3" evidence="4">
    <location>
        <begin position="161"/>
        <end position="219"/>
    </location>
</feature>
<protein>
    <recommendedName>
        <fullName evidence="4">SH3 domain-containing protein</fullName>
    </recommendedName>
</protein>
<evidence type="ECO:0000256" key="2">
    <source>
        <dbReference type="PROSITE-ProRule" id="PRU00192"/>
    </source>
</evidence>
<organism evidence="5 6">
    <name type="scientific">Umbra pygmaea</name>
    <name type="common">Eastern mudminnow</name>
    <dbReference type="NCBI Taxonomy" id="75934"/>
    <lineage>
        <taxon>Eukaryota</taxon>
        <taxon>Metazoa</taxon>
        <taxon>Chordata</taxon>
        <taxon>Craniata</taxon>
        <taxon>Vertebrata</taxon>
        <taxon>Euteleostomi</taxon>
        <taxon>Actinopterygii</taxon>
        <taxon>Neopterygii</taxon>
        <taxon>Teleostei</taxon>
        <taxon>Protacanthopterygii</taxon>
        <taxon>Esociformes</taxon>
        <taxon>Umbridae</taxon>
        <taxon>Umbra</taxon>
    </lineage>
</organism>